<reference evidence="2" key="1">
    <citation type="journal article" date="2018" name="Nat. Microbiol.">
        <title>Leveraging single-cell genomics to expand the fungal tree of life.</title>
        <authorList>
            <person name="Ahrendt S.R."/>
            <person name="Quandt C.A."/>
            <person name="Ciobanu D."/>
            <person name="Clum A."/>
            <person name="Salamov A."/>
            <person name="Andreopoulos B."/>
            <person name="Cheng J.F."/>
            <person name="Woyke T."/>
            <person name="Pelin A."/>
            <person name="Henrissat B."/>
            <person name="Reynolds N.K."/>
            <person name="Benny G.L."/>
            <person name="Smith M.E."/>
            <person name="James T.Y."/>
            <person name="Grigoriev I.V."/>
        </authorList>
    </citation>
    <scope>NUCLEOTIDE SEQUENCE [LARGE SCALE GENOMIC DNA]</scope>
    <source>
        <strain evidence="2">ATCC 52028</strain>
    </source>
</reference>
<protein>
    <submittedName>
        <fullName evidence="1">Uncharacterized protein</fullName>
    </submittedName>
</protein>
<dbReference type="EMBL" id="ML010663">
    <property type="protein sequence ID" value="RKO95923.1"/>
    <property type="molecule type" value="Genomic_DNA"/>
</dbReference>
<proteinExistence type="predicted"/>
<name>A0A4P9WUH2_9FUNG</name>
<organism evidence="1 2">
    <name type="scientific">Caulochytrium protostelioides</name>
    <dbReference type="NCBI Taxonomy" id="1555241"/>
    <lineage>
        <taxon>Eukaryota</taxon>
        <taxon>Fungi</taxon>
        <taxon>Fungi incertae sedis</taxon>
        <taxon>Chytridiomycota</taxon>
        <taxon>Chytridiomycota incertae sedis</taxon>
        <taxon>Chytridiomycetes</taxon>
        <taxon>Caulochytriales</taxon>
        <taxon>Caulochytriaceae</taxon>
        <taxon>Caulochytrium</taxon>
    </lineage>
</organism>
<dbReference type="Proteomes" id="UP000268535">
    <property type="component" value="Unassembled WGS sequence"/>
</dbReference>
<accession>A0A4P9WUH2</accession>
<dbReference type="AlphaFoldDB" id="A0A4P9WUH2"/>
<gene>
    <name evidence="1" type="ORF">CAUPRSCDRAFT_12376</name>
</gene>
<sequence>MGMGPPGAPFHHCLECDPLVAQHGVQHIAGAAAAVAKAVAALEILEHRRDLGHRRLGDRRINIGAERCNLAPHGRVHVDQERTDDAVEAPLGRLDARDGDHGGQVVGGPDAALGEVRCREGVVEIKEMRELGGFECRVGAPQKPPQLARQRQRHDAVRRKRCAAHPQRNEDGVQPVGRLLLGQERELAERDGRYAVLLVFHEFHQRWDERLLEGGGQEAGRDGAELRGHGAANFLVGVLAELDGFITELLFERRGLEPRTHGTKHRADPDALVYRLRESALGQGLRHDLRLEHVHGNDGQ</sequence>
<evidence type="ECO:0000313" key="1">
    <source>
        <dbReference type="EMBL" id="RKO95923.1"/>
    </source>
</evidence>
<evidence type="ECO:0000313" key="2">
    <source>
        <dbReference type="Proteomes" id="UP000268535"/>
    </source>
</evidence>